<dbReference type="EMBL" id="VSRR010086433">
    <property type="protein sequence ID" value="MPC91061.1"/>
    <property type="molecule type" value="Genomic_DNA"/>
</dbReference>
<protein>
    <submittedName>
        <fullName evidence="1">Uncharacterized protein</fullName>
    </submittedName>
</protein>
<gene>
    <name evidence="1" type="ORF">E2C01_086074</name>
</gene>
<evidence type="ECO:0000313" key="2">
    <source>
        <dbReference type="Proteomes" id="UP000324222"/>
    </source>
</evidence>
<reference evidence="1 2" key="1">
    <citation type="submission" date="2019-05" db="EMBL/GenBank/DDBJ databases">
        <title>Another draft genome of Portunus trituberculatus and its Hox gene families provides insights of decapod evolution.</title>
        <authorList>
            <person name="Jeong J.-H."/>
            <person name="Song I."/>
            <person name="Kim S."/>
            <person name="Choi T."/>
            <person name="Kim D."/>
            <person name="Ryu S."/>
            <person name="Kim W."/>
        </authorList>
    </citation>
    <scope>NUCLEOTIDE SEQUENCE [LARGE SCALE GENOMIC DNA]</scope>
    <source>
        <tissue evidence="1">Muscle</tissue>
    </source>
</reference>
<name>A0A5B7IZT3_PORTR</name>
<accession>A0A5B7IZT3</accession>
<comment type="caution">
    <text evidence="1">The sequence shown here is derived from an EMBL/GenBank/DDBJ whole genome shotgun (WGS) entry which is preliminary data.</text>
</comment>
<dbReference type="Proteomes" id="UP000324222">
    <property type="component" value="Unassembled WGS sequence"/>
</dbReference>
<evidence type="ECO:0000313" key="1">
    <source>
        <dbReference type="EMBL" id="MPC91061.1"/>
    </source>
</evidence>
<sequence>MLGYLKARGRREWLRVKGKEENEGLMFMNRVWWAGGSKNVSLKATVVTFHRVSIVAVTQASKVTAAVYL</sequence>
<dbReference type="AlphaFoldDB" id="A0A5B7IZT3"/>
<proteinExistence type="predicted"/>
<keyword evidence="2" id="KW-1185">Reference proteome</keyword>
<organism evidence="1 2">
    <name type="scientific">Portunus trituberculatus</name>
    <name type="common">Swimming crab</name>
    <name type="synonym">Neptunus trituberculatus</name>
    <dbReference type="NCBI Taxonomy" id="210409"/>
    <lineage>
        <taxon>Eukaryota</taxon>
        <taxon>Metazoa</taxon>
        <taxon>Ecdysozoa</taxon>
        <taxon>Arthropoda</taxon>
        <taxon>Crustacea</taxon>
        <taxon>Multicrustacea</taxon>
        <taxon>Malacostraca</taxon>
        <taxon>Eumalacostraca</taxon>
        <taxon>Eucarida</taxon>
        <taxon>Decapoda</taxon>
        <taxon>Pleocyemata</taxon>
        <taxon>Brachyura</taxon>
        <taxon>Eubrachyura</taxon>
        <taxon>Portunoidea</taxon>
        <taxon>Portunidae</taxon>
        <taxon>Portuninae</taxon>
        <taxon>Portunus</taxon>
    </lineage>
</organism>